<feature type="transmembrane region" description="Helical" evidence="8">
    <location>
        <begin position="128"/>
        <end position="154"/>
    </location>
</feature>
<feature type="transmembrane region" description="Helical" evidence="8">
    <location>
        <begin position="202"/>
        <end position="225"/>
    </location>
</feature>
<evidence type="ECO:0000256" key="3">
    <source>
        <dbReference type="ARBA" id="ARBA00022692"/>
    </source>
</evidence>
<feature type="transmembrane region" description="Helical" evidence="8">
    <location>
        <begin position="94"/>
        <end position="116"/>
    </location>
</feature>
<feature type="transmembrane region" description="Helical" evidence="8">
    <location>
        <begin position="460"/>
        <end position="481"/>
    </location>
</feature>
<feature type="transmembrane region" description="Helical" evidence="8">
    <location>
        <begin position="245"/>
        <end position="270"/>
    </location>
</feature>
<dbReference type="RefSeq" id="WP_188893552.1">
    <property type="nucleotide sequence ID" value="NZ_BMMZ01000001.1"/>
</dbReference>
<comment type="subcellular location">
    <subcellularLocation>
        <location evidence="1">Cell membrane</location>
        <topology evidence="1">Multi-pass membrane protein</topology>
    </subcellularLocation>
</comment>
<feature type="transmembrane region" description="Helical" evidence="8">
    <location>
        <begin position="364"/>
        <end position="385"/>
    </location>
</feature>
<proteinExistence type="predicted"/>
<keyword evidence="7 8" id="KW-0472">Membrane</keyword>
<dbReference type="EMBL" id="BMMZ01000001">
    <property type="protein sequence ID" value="GGL49708.1"/>
    <property type="molecule type" value="Genomic_DNA"/>
</dbReference>
<keyword evidence="3 8" id="KW-0812">Transmembrane</keyword>
<dbReference type="AlphaFoldDB" id="A0A917S139"/>
<dbReference type="GO" id="GO:0009252">
    <property type="term" value="P:peptidoglycan biosynthetic process"/>
    <property type="evidence" value="ECO:0007669"/>
    <property type="project" value="UniProtKB-KW"/>
</dbReference>
<organism evidence="9 10">
    <name type="scientific">Microlunatus endophyticus</name>
    <dbReference type="NCBI Taxonomy" id="1716077"/>
    <lineage>
        <taxon>Bacteria</taxon>
        <taxon>Bacillati</taxon>
        <taxon>Actinomycetota</taxon>
        <taxon>Actinomycetes</taxon>
        <taxon>Propionibacteriales</taxon>
        <taxon>Propionibacteriaceae</taxon>
        <taxon>Microlunatus</taxon>
    </lineage>
</organism>
<feature type="transmembrane region" description="Helical" evidence="8">
    <location>
        <begin position="322"/>
        <end position="344"/>
    </location>
</feature>
<dbReference type="PANTHER" id="PTHR47019:SF1">
    <property type="entry name" value="LIPID II FLIPPASE MURJ"/>
    <property type="match status" value="1"/>
</dbReference>
<reference evidence="9" key="1">
    <citation type="journal article" date="2014" name="Int. J. Syst. Evol. Microbiol.">
        <title>Complete genome sequence of Corynebacterium casei LMG S-19264T (=DSM 44701T), isolated from a smear-ripened cheese.</title>
        <authorList>
            <consortium name="US DOE Joint Genome Institute (JGI-PGF)"/>
            <person name="Walter F."/>
            <person name="Albersmeier A."/>
            <person name="Kalinowski J."/>
            <person name="Ruckert C."/>
        </authorList>
    </citation>
    <scope>NUCLEOTIDE SEQUENCE</scope>
    <source>
        <strain evidence="9">CGMCC 4.7306</strain>
    </source>
</reference>
<dbReference type="GO" id="GO:0005886">
    <property type="term" value="C:plasma membrane"/>
    <property type="evidence" value="ECO:0007669"/>
    <property type="project" value="UniProtKB-SubCell"/>
</dbReference>
<dbReference type="PRINTS" id="PR01806">
    <property type="entry name" value="VIRFACTRMVIN"/>
</dbReference>
<dbReference type="InterPro" id="IPR051050">
    <property type="entry name" value="Lipid_II_flippase_MurJ/MviN"/>
</dbReference>
<feature type="transmembrane region" description="Helical" evidence="8">
    <location>
        <begin position="282"/>
        <end position="301"/>
    </location>
</feature>
<dbReference type="GO" id="GO:0008360">
    <property type="term" value="P:regulation of cell shape"/>
    <property type="evidence" value="ECO:0007669"/>
    <property type="project" value="UniProtKB-KW"/>
</dbReference>
<dbReference type="Pfam" id="PF03023">
    <property type="entry name" value="MurJ"/>
    <property type="match status" value="1"/>
</dbReference>
<dbReference type="PANTHER" id="PTHR47019">
    <property type="entry name" value="LIPID II FLIPPASE MURJ"/>
    <property type="match status" value="1"/>
</dbReference>
<evidence type="ECO:0000313" key="10">
    <source>
        <dbReference type="Proteomes" id="UP000613840"/>
    </source>
</evidence>
<keyword evidence="5" id="KW-0573">Peptidoglycan synthesis</keyword>
<evidence type="ECO:0000256" key="1">
    <source>
        <dbReference type="ARBA" id="ARBA00004651"/>
    </source>
</evidence>
<feature type="transmembrane region" description="Helical" evidence="8">
    <location>
        <begin position="397"/>
        <end position="418"/>
    </location>
</feature>
<feature type="transmembrane region" description="Helical" evidence="8">
    <location>
        <begin position="487"/>
        <end position="510"/>
    </location>
</feature>
<accession>A0A917S139</accession>
<evidence type="ECO:0000256" key="6">
    <source>
        <dbReference type="ARBA" id="ARBA00022989"/>
    </source>
</evidence>
<keyword evidence="6 8" id="KW-1133">Transmembrane helix</keyword>
<evidence type="ECO:0000256" key="4">
    <source>
        <dbReference type="ARBA" id="ARBA00022960"/>
    </source>
</evidence>
<dbReference type="InterPro" id="IPR004268">
    <property type="entry name" value="MurJ"/>
</dbReference>
<keyword evidence="4" id="KW-0133">Cell shape</keyword>
<feature type="transmembrane region" description="Helical" evidence="8">
    <location>
        <begin position="53"/>
        <end position="74"/>
    </location>
</feature>
<evidence type="ECO:0000256" key="7">
    <source>
        <dbReference type="ARBA" id="ARBA00023136"/>
    </source>
</evidence>
<dbReference type="GO" id="GO:0034204">
    <property type="term" value="P:lipid translocation"/>
    <property type="evidence" value="ECO:0007669"/>
    <property type="project" value="TreeGrafter"/>
</dbReference>
<evidence type="ECO:0000313" key="9">
    <source>
        <dbReference type="EMBL" id="GGL49708.1"/>
    </source>
</evidence>
<feature type="transmembrane region" description="Helical" evidence="8">
    <location>
        <begin position="12"/>
        <end position="33"/>
    </location>
</feature>
<gene>
    <name evidence="9" type="ORF">GCM10011575_04840</name>
</gene>
<feature type="transmembrane region" description="Helical" evidence="8">
    <location>
        <begin position="424"/>
        <end position="448"/>
    </location>
</feature>
<sequence>MTTERTARFASVAVGVAALTLTSRIVGFGRWLVFSKTVGDTCLGDAYNSANQLPNVLFEIAAGGVLASVVVPVISRQLAEGRQEQTARTASALICWTLVVLTPFAIAAMLLAHVYARVFVQSDCPGAAATAGSLLIIFGPQLWLYGLAVVSAGLLQAHRRFTAAAAAPLASSAVVIITYLIFALVADPAGRDHPELLQRSALLLLGIGTTVGVLVLTLVTLVPLLRMGLRLRPTLYFPPGVPRLIMSMAAAGVAGLVMQQLSVMTGMFAANHTRVSGAWTRATWAAAVYLLPYAVLIYPLHQLVFPRLGSAASRGREELERVLAGVAAPLVTLAALGAGLLIAVAIPGARLLVLGPGSGDTMTLAVPIICYAPAVVGFALMGLATRALYAEHRAAPAGITTAIAWSVVIGGILIARSVLPAADIVAGIAAANSIGMLVGAVIGWALILGSRTGSVRLQMVRPLLIDTVLGVLLGAVIAYLGRGLVTTGILGALLGALGAGIACVAAYAAGVRLLDPRSWRAILALRRPEVS</sequence>
<feature type="transmembrane region" description="Helical" evidence="8">
    <location>
        <begin position="161"/>
        <end position="182"/>
    </location>
</feature>
<reference evidence="9" key="2">
    <citation type="submission" date="2020-09" db="EMBL/GenBank/DDBJ databases">
        <authorList>
            <person name="Sun Q."/>
            <person name="Zhou Y."/>
        </authorList>
    </citation>
    <scope>NUCLEOTIDE SEQUENCE</scope>
    <source>
        <strain evidence="9">CGMCC 4.7306</strain>
    </source>
</reference>
<evidence type="ECO:0000256" key="2">
    <source>
        <dbReference type="ARBA" id="ARBA00022475"/>
    </source>
</evidence>
<comment type="caution">
    <text evidence="9">The sequence shown here is derived from an EMBL/GenBank/DDBJ whole genome shotgun (WGS) entry which is preliminary data.</text>
</comment>
<dbReference type="GO" id="GO:0015648">
    <property type="term" value="F:lipid-linked peptidoglycan transporter activity"/>
    <property type="evidence" value="ECO:0007669"/>
    <property type="project" value="TreeGrafter"/>
</dbReference>
<evidence type="ECO:0000256" key="5">
    <source>
        <dbReference type="ARBA" id="ARBA00022984"/>
    </source>
</evidence>
<keyword evidence="10" id="KW-1185">Reference proteome</keyword>
<protein>
    <submittedName>
        <fullName evidence="9">Membrane protein</fullName>
    </submittedName>
</protein>
<evidence type="ECO:0000256" key="8">
    <source>
        <dbReference type="SAM" id="Phobius"/>
    </source>
</evidence>
<name>A0A917S139_9ACTN</name>
<keyword evidence="2" id="KW-1003">Cell membrane</keyword>
<dbReference type="Proteomes" id="UP000613840">
    <property type="component" value="Unassembled WGS sequence"/>
</dbReference>